<keyword evidence="5" id="KW-1003">Cell membrane</keyword>
<evidence type="ECO:0000256" key="8">
    <source>
        <dbReference type="ARBA" id="ARBA00022927"/>
    </source>
</evidence>
<evidence type="ECO:0000256" key="9">
    <source>
        <dbReference type="ARBA" id="ARBA00023136"/>
    </source>
</evidence>
<keyword evidence="8" id="KW-0653">Protein transport</keyword>
<dbReference type="RefSeq" id="WP_126789127.1">
    <property type="nucleotide sequence ID" value="NZ_PIPN01000003.1"/>
</dbReference>
<evidence type="ECO:0000256" key="2">
    <source>
        <dbReference type="ARBA" id="ARBA00007208"/>
    </source>
</evidence>
<comment type="subcellular location">
    <subcellularLocation>
        <location evidence="1">Cell inner membrane</location>
    </subcellularLocation>
</comment>
<keyword evidence="4" id="KW-0813">Transport</keyword>
<accession>A0ABY0BYU5</accession>
<evidence type="ECO:0000256" key="3">
    <source>
        <dbReference type="ARBA" id="ARBA00021563"/>
    </source>
</evidence>
<comment type="caution">
    <text evidence="11">The sequence shown here is derived from an EMBL/GenBank/DDBJ whole genome shotgun (WGS) entry which is preliminary data.</text>
</comment>
<evidence type="ECO:0000256" key="5">
    <source>
        <dbReference type="ARBA" id="ARBA00022475"/>
    </source>
</evidence>
<evidence type="ECO:0000256" key="7">
    <source>
        <dbReference type="ARBA" id="ARBA00022692"/>
    </source>
</evidence>
<comment type="similarity">
    <text evidence="2">Belongs to the GSP N family.</text>
</comment>
<keyword evidence="6" id="KW-0997">Cell inner membrane</keyword>
<evidence type="ECO:0000256" key="10">
    <source>
        <dbReference type="ARBA" id="ARBA00030772"/>
    </source>
</evidence>
<keyword evidence="9" id="KW-0472">Membrane</keyword>
<evidence type="ECO:0000256" key="1">
    <source>
        <dbReference type="ARBA" id="ARBA00004533"/>
    </source>
</evidence>
<evidence type="ECO:0000256" key="4">
    <source>
        <dbReference type="ARBA" id="ARBA00022448"/>
    </source>
</evidence>
<dbReference type="Pfam" id="PF01203">
    <property type="entry name" value="T2SSN"/>
    <property type="match status" value="1"/>
</dbReference>
<keyword evidence="7" id="KW-0812">Transmembrane</keyword>
<gene>
    <name evidence="11" type="ORF">CWE12_07740</name>
</gene>
<reference evidence="11 12" key="1">
    <citation type="journal article" date="2018" name="Front. Microbiol.">
        <title>Genome-Based Analysis Reveals the Taxonomy and Diversity of the Family Idiomarinaceae.</title>
        <authorList>
            <person name="Liu Y."/>
            <person name="Lai Q."/>
            <person name="Shao Z."/>
        </authorList>
    </citation>
    <scope>NUCLEOTIDE SEQUENCE [LARGE SCALE GENOMIC DNA]</scope>
    <source>
        <strain evidence="11 12">GBSy1</strain>
    </source>
</reference>
<sequence length="247" mass="26774">MKKLLIVLALIGAYLCALVALLPARFALQFVQLPAQVQLGGVQGSLWSGSVDALRVEDSMLRQVSWRLQPLSLLRGQLAAAIEVGDHVDNILVGDAVVKASSGQLQVDNLQLQARLTDIAAFAPQPSPLPLRGDVELNVAHFVWGQPLCTELQGQIRVQGAAVQVGREWEELGMLQAELSCAEGQVYGELNEPNDLGLSASVQASLQMAQGHFQLNPGSDAPRSVRNLMSLLPQQARQQQRFSVRFQ</sequence>
<protein>
    <recommendedName>
        <fullName evidence="3">Type II secretion system protein N</fullName>
    </recommendedName>
    <alternativeName>
        <fullName evidence="10">General secretion pathway protein N</fullName>
    </alternativeName>
</protein>
<evidence type="ECO:0000313" key="11">
    <source>
        <dbReference type="EMBL" id="RUO29855.1"/>
    </source>
</evidence>
<evidence type="ECO:0000256" key="6">
    <source>
        <dbReference type="ARBA" id="ARBA00022519"/>
    </source>
</evidence>
<dbReference type="InterPro" id="IPR022792">
    <property type="entry name" value="T2SS_protein-GspN"/>
</dbReference>
<dbReference type="Proteomes" id="UP000287410">
    <property type="component" value="Unassembled WGS sequence"/>
</dbReference>
<keyword evidence="12" id="KW-1185">Reference proteome</keyword>
<evidence type="ECO:0000313" key="12">
    <source>
        <dbReference type="Proteomes" id="UP000287410"/>
    </source>
</evidence>
<proteinExistence type="inferred from homology"/>
<dbReference type="EMBL" id="PIPN01000003">
    <property type="protein sequence ID" value="RUO29855.1"/>
    <property type="molecule type" value="Genomic_DNA"/>
</dbReference>
<name>A0ABY0BYU5_9GAMM</name>
<organism evidence="11 12">
    <name type="scientific">Aliidiomarina sedimenti</name>
    <dbReference type="NCBI Taxonomy" id="1933879"/>
    <lineage>
        <taxon>Bacteria</taxon>
        <taxon>Pseudomonadati</taxon>
        <taxon>Pseudomonadota</taxon>
        <taxon>Gammaproteobacteria</taxon>
        <taxon>Alteromonadales</taxon>
        <taxon>Idiomarinaceae</taxon>
        <taxon>Aliidiomarina</taxon>
    </lineage>
</organism>